<protein>
    <submittedName>
        <fullName evidence="1">Uncharacterized protein</fullName>
    </submittedName>
</protein>
<proteinExistence type="predicted"/>
<comment type="caution">
    <text evidence="1">The sequence shown here is derived from an EMBL/GenBank/DDBJ whole genome shotgun (WGS) entry which is preliminary data.</text>
</comment>
<organism evidence="1 2">
    <name type="scientific">Colletotrichum godetiae</name>
    <dbReference type="NCBI Taxonomy" id="1209918"/>
    <lineage>
        <taxon>Eukaryota</taxon>
        <taxon>Fungi</taxon>
        <taxon>Dikarya</taxon>
        <taxon>Ascomycota</taxon>
        <taxon>Pezizomycotina</taxon>
        <taxon>Sordariomycetes</taxon>
        <taxon>Hypocreomycetidae</taxon>
        <taxon>Glomerellales</taxon>
        <taxon>Glomerellaceae</taxon>
        <taxon>Colletotrichum</taxon>
        <taxon>Colletotrichum acutatum species complex</taxon>
    </lineage>
</organism>
<gene>
    <name evidence="1" type="ORF">BDP55DRAFT_627677</name>
</gene>
<evidence type="ECO:0000313" key="1">
    <source>
        <dbReference type="EMBL" id="KAK1691000.1"/>
    </source>
</evidence>
<evidence type="ECO:0000313" key="2">
    <source>
        <dbReference type="Proteomes" id="UP001224890"/>
    </source>
</evidence>
<name>A0AAJ0EYG5_9PEZI</name>
<dbReference type="AlphaFoldDB" id="A0AAJ0EYG5"/>
<sequence length="155" mass="17771">MYIDSRCPIASVNMDELPRKLPVFRTVRDDDVIAQTLGVEGVLAARFPELDGRNHLTWAELRDMLLKTREGKILANADKPGIYKGPLILGAVEAFRKEDNRGGGGRGPGRFFKVFRRWDGWEDSKKLFWVTNTSLLLIPIHLFSLFHTEYQRGRE</sequence>
<reference evidence="1" key="1">
    <citation type="submission" date="2021-06" db="EMBL/GenBank/DDBJ databases">
        <title>Comparative genomics, transcriptomics and evolutionary studies reveal genomic signatures of adaptation to plant cell wall in hemibiotrophic fungi.</title>
        <authorList>
            <consortium name="DOE Joint Genome Institute"/>
            <person name="Baroncelli R."/>
            <person name="Diaz J.F."/>
            <person name="Benocci T."/>
            <person name="Peng M."/>
            <person name="Battaglia E."/>
            <person name="Haridas S."/>
            <person name="Andreopoulos W."/>
            <person name="Labutti K."/>
            <person name="Pangilinan J."/>
            <person name="Floch G.L."/>
            <person name="Makela M.R."/>
            <person name="Henrissat B."/>
            <person name="Grigoriev I.V."/>
            <person name="Crouch J.A."/>
            <person name="De Vries R.P."/>
            <person name="Sukno S.A."/>
            <person name="Thon M.R."/>
        </authorList>
    </citation>
    <scope>NUCLEOTIDE SEQUENCE</scope>
    <source>
        <strain evidence="1">CBS 193.32</strain>
    </source>
</reference>
<accession>A0AAJ0EYG5</accession>
<dbReference type="GeneID" id="85456315"/>
<dbReference type="RefSeq" id="XP_060434695.1">
    <property type="nucleotide sequence ID" value="XM_060571789.1"/>
</dbReference>
<keyword evidence="2" id="KW-1185">Reference proteome</keyword>
<dbReference type="Proteomes" id="UP001224890">
    <property type="component" value="Unassembled WGS sequence"/>
</dbReference>
<dbReference type="EMBL" id="JAHMHR010000005">
    <property type="protein sequence ID" value="KAK1691000.1"/>
    <property type="molecule type" value="Genomic_DNA"/>
</dbReference>